<feature type="transmembrane region" description="Helical" evidence="1">
    <location>
        <begin position="70"/>
        <end position="94"/>
    </location>
</feature>
<evidence type="ECO:0000256" key="1">
    <source>
        <dbReference type="SAM" id="Phobius"/>
    </source>
</evidence>
<protein>
    <submittedName>
        <fullName evidence="2">Uncharacterized protein</fullName>
    </submittedName>
</protein>
<keyword evidence="3" id="KW-1185">Reference proteome</keyword>
<keyword evidence="1" id="KW-0472">Membrane</keyword>
<dbReference type="EMBL" id="BGPR01132309">
    <property type="protein sequence ID" value="GBN48797.1"/>
    <property type="molecule type" value="Genomic_DNA"/>
</dbReference>
<dbReference type="Proteomes" id="UP000499080">
    <property type="component" value="Unassembled WGS sequence"/>
</dbReference>
<evidence type="ECO:0000313" key="2">
    <source>
        <dbReference type="EMBL" id="GBN48797.1"/>
    </source>
</evidence>
<sequence>MLIFLAMLLCLVAVVGTLNFMLVSLGFMPLSLGCVWDSWHNNPLSLGYSEGSYFINAFISWLYGEDSCMLYLLAVTAILTVMRLLAMLLSLSMLSLGCGGTLNFNAAIS</sequence>
<name>A0A4Y2PEZ8_ARAVE</name>
<comment type="caution">
    <text evidence="2">The sequence shown here is derived from an EMBL/GenBank/DDBJ whole genome shotgun (WGS) entry which is preliminary data.</text>
</comment>
<accession>A0A4Y2PEZ8</accession>
<keyword evidence="1" id="KW-0812">Transmembrane</keyword>
<proteinExistence type="predicted"/>
<organism evidence="2 3">
    <name type="scientific">Araneus ventricosus</name>
    <name type="common">Orbweaver spider</name>
    <name type="synonym">Epeira ventricosa</name>
    <dbReference type="NCBI Taxonomy" id="182803"/>
    <lineage>
        <taxon>Eukaryota</taxon>
        <taxon>Metazoa</taxon>
        <taxon>Ecdysozoa</taxon>
        <taxon>Arthropoda</taxon>
        <taxon>Chelicerata</taxon>
        <taxon>Arachnida</taxon>
        <taxon>Araneae</taxon>
        <taxon>Araneomorphae</taxon>
        <taxon>Entelegynae</taxon>
        <taxon>Araneoidea</taxon>
        <taxon>Araneidae</taxon>
        <taxon>Araneus</taxon>
    </lineage>
</organism>
<gene>
    <name evidence="2" type="ORF">AVEN_178562_1</name>
</gene>
<keyword evidence="1" id="KW-1133">Transmembrane helix</keyword>
<dbReference type="AlphaFoldDB" id="A0A4Y2PEZ8"/>
<feature type="transmembrane region" description="Helical" evidence="1">
    <location>
        <begin position="43"/>
        <end position="63"/>
    </location>
</feature>
<evidence type="ECO:0000313" key="3">
    <source>
        <dbReference type="Proteomes" id="UP000499080"/>
    </source>
</evidence>
<reference evidence="2 3" key="1">
    <citation type="journal article" date="2019" name="Sci. Rep.">
        <title>Orb-weaving spider Araneus ventricosus genome elucidates the spidroin gene catalogue.</title>
        <authorList>
            <person name="Kono N."/>
            <person name="Nakamura H."/>
            <person name="Ohtoshi R."/>
            <person name="Moran D.A.P."/>
            <person name="Shinohara A."/>
            <person name="Yoshida Y."/>
            <person name="Fujiwara M."/>
            <person name="Mori M."/>
            <person name="Tomita M."/>
            <person name="Arakawa K."/>
        </authorList>
    </citation>
    <scope>NUCLEOTIDE SEQUENCE [LARGE SCALE GENOMIC DNA]</scope>
</reference>